<accession>A0ABQ2Y758</accession>
<dbReference type="RefSeq" id="WP_190020131.1">
    <property type="nucleotide sequence ID" value="NZ_BMUT01000001.1"/>
</dbReference>
<keyword evidence="2" id="KW-1185">Reference proteome</keyword>
<reference evidence="2" key="1">
    <citation type="journal article" date="2019" name="Int. J. Syst. Evol. Microbiol.">
        <title>The Global Catalogue of Microorganisms (GCM) 10K type strain sequencing project: providing services to taxonomists for standard genome sequencing and annotation.</title>
        <authorList>
            <consortium name="The Broad Institute Genomics Platform"/>
            <consortium name="The Broad Institute Genome Sequencing Center for Infectious Disease"/>
            <person name="Wu L."/>
            <person name="Ma J."/>
        </authorList>
    </citation>
    <scope>NUCLEOTIDE SEQUENCE [LARGE SCALE GENOMIC DNA]</scope>
    <source>
        <strain evidence="2">JCM 4586</strain>
    </source>
</reference>
<dbReference type="EMBL" id="BMUT01000001">
    <property type="protein sequence ID" value="GGX65532.1"/>
    <property type="molecule type" value="Genomic_DNA"/>
</dbReference>
<gene>
    <name evidence="1" type="ORF">GCM10010324_08180</name>
</gene>
<evidence type="ECO:0000313" key="1">
    <source>
        <dbReference type="EMBL" id="GGX65532.1"/>
    </source>
</evidence>
<dbReference type="Proteomes" id="UP000659223">
    <property type="component" value="Unassembled WGS sequence"/>
</dbReference>
<sequence length="287" mass="31236">MTTTTYHPVAAAPSAPLWTRARRSPLRELVRFRLSHLDHIALVLVETGGRAGSEPSGRLSLLKAVTGGYAEAYLVDTGPRTGVWQLPVGAEPAMLEITWWVTDPAQTVLNGPGPDDPWATVSGHLDRLLHTMAARARATGQELTPHHVAQYLSRPQPLEGTGLVCCAETTAPAFELPGAGGGDSSPPQLWSPQRREEYEFYLQAVRTGPDALAALWLLHHPNEVRHVLEWVTDHPRATEAPPPERDVVYEILNRLSAEEQEQLAKAAAERIYAMTAPEGPAGTEGEL</sequence>
<organism evidence="1 2">
    <name type="scientific">Streptomyces hiroshimensis</name>
    <dbReference type="NCBI Taxonomy" id="66424"/>
    <lineage>
        <taxon>Bacteria</taxon>
        <taxon>Bacillati</taxon>
        <taxon>Actinomycetota</taxon>
        <taxon>Actinomycetes</taxon>
        <taxon>Kitasatosporales</taxon>
        <taxon>Streptomycetaceae</taxon>
        <taxon>Streptomyces</taxon>
    </lineage>
</organism>
<proteinExistence type="predicted"/>
<evidence type="ECO:0000313" key="2">
    <source>
        <dbReference type="Proteomes" id="UP000659223"/>
    </source>
</evidence>
<protein>
    <submittedName>
        <fullName evidence="1">Uncharacterized protein</fullName>
    </submittedName>
</protein>
<name>A0ABQ2Y758_9ACTN</name>
<comment type="caution">
    <text evidence="1">The sequence shown here is derived from an EMBL/GenBank/DDBJ whole genome shotgun (WGS) entry which is preliminary data.</text>
</comment>